<feature type="transmembrane region" description="Helical" evidence="6">
    <location>
        <begin position="233"/>
        <end position="251"/>
    </location>
</feature>
<protein>
    <recommendedName>
        <fullName evidence="9">Polysaccharide biosynthesis protein C-terminal domain-containing protein</fullName>
    </recommendedName>
</protein>
<feature type="transmembrane region" description="Helical" evidence="6">
    <location>
        <begin position="153"/>
        <end position="171"/>
    </location>
</feature>
<reference evidence="7 8" key="1">
    <citation type="journal article" date="2016" name="Nat. Commun.">
        <title>Thousands of microbial genomes shed light on interconnected biogeochemical processes in an aquifer system.</title>
        <authorList>
            <person name="Anantharaman K."/>
            <person name="Brown C.T."/>
            <person name="Hug L.A."/>
            <person name="Sharon I."/>
            <person name="Castelle C.J."/>
            <person name="Probst A.J."/>
            <person name="Thomas B.C."/>
            <person name="Singh A."/>
            <person name="Wilkins M.J."/>
            <person name="Karaoz U."/>
            <person name="Brodie E.L."/>
            <person name="Williams K.H."/>
            <person name="Hubbard S.S."/>
            <person name="Banfield J.F."/>
        </authorList>
    </citation>
    <scope>NUCLEOTIDE SEQUENCE [LARGE SCALE GENOMIC DNA]</scope>
</reference>
<evidence type="ECO:0000256" key="4">
    <source>
        <dbReference type="ARBA" id="ARBA00022989"/>
    </source>
</evidence>
<sequence>MGRMLTPHAFGDLGATLSILAIFSIPLSVFQLLMVKTISFYWGGRKTGVVKLLLHDLTPRLFLLGIFLTAITILFAGKLSIFLQLENALPLIIISLIFVLSFSATLNRATLQGTLSFSYLSANSIVEVILKLIVSILLVILNFGLVGAMMGTLIGAVGGYLLTVLELRILFSKYASEENVKAPKWLNWKTALPVLLTSLTITLFFTSDIILVKHFFAPDVAGEYVALSTVGKIIYYLIGPIISVMFPLVSGRAGNGTPYIMPLLGTLVFALGISSLLIFTYFLFPGLILSILYGGRYAGAIPYMGIFSFFITLLSVNSILTYFLLSISSGKPIYFLFLISLLQSVFIFFIHNSIREIIWINIFVSLLYFTAASFFVWQKEKKVLTHILLKNIHRNMI</sequence>
<name>A0A1F5ZJR2_9BACT</name>
<proteinExistence type="predicted"/>
<feature type="transmembrane region" description="Helical" evidence="6">
    <location>
        <begin position="13"/>
        <end position="35"/>
    </location>
</feature>
<dbReference type="InterPro" id="IPR050833">
    <property type="entry name" value="Poly_Biosynth_Transport"/>
</dbReference>
<evidence type="ECO:0008006" key="9">
    <source>
        <dbReference type="Google" id="ProtNLM"/>
    </source>
</evidence>
<dbReference type="GO" id="GO:0005886">
    <property type="term" value="C:plasma membrane"/>
    <property type="evidence" value="ECO:0007669"/>
    <property type="project" value="UniProtKB-SubCell"/>
</dbReference>
<keyword evidence="5 6" id="KW-0472">Membrane</keyword>
<keyword evidence="4 6" id="KW-1133">Transmembrane helix</keyword>
<evidence type="ECO:0000256" key="3">
    <source>
        <dbReference type="ARBA" id="ARBA00022692"/>
    </source>
</evidence>
<evidence type="ECO:0000256" key="1">
    <source>
        <dbReference type="ARBA" id="ARBA00004651"/>
    </source>
</evidence>
<dbReference type="PANTHER" id="PTHR30250:SF28">
    <property type="entry name" value="POLYSACCHARIDE BIOSYNTHESIS PROTEIN"/>
    <property type="match status" value="1"/>
</dbReference>
<feature type="transmembrane region" description="Helical" evidence="6">
    <location>
        <begin position="88"/>
        <end position="107"/>
    </location>
</feature>
<evidence type="ECO:0000313" key="8">
    <source>
        <dbReference type="Proteomes" id="UP000176923"/>
    </source>
</evidence>
<feature type="transmembrane region" description="Helical" evidence="6">
    <location>
        <begin position="128"/>
        <end position="147"/>
    </location>
</feature>
<feature type="transmembrane region" description="Helical" evidence="6">
    <location>
        <begin position="61"/>
        <end position="82"/>
    </location>
</feature>
<comment type="caution">
    <text evidence="7">The sequence shown here is derived from an EMBL/GenBank/DDBJ whole genome shotgun (WGS) entry which is preliminary data.</text>
</comment>
<evidence type="ECO:0000313" key="7">
    <source>
        <dbReference type="EMBL" id="OGG12564.1"/>
    </source>
</evidence>
<accession>A0A1F5ZJR2</accession>
<keyword evidence="3 6" id="KW-0812">Transmembrane</keyword>
<dbReference type="PANTHER" id="PTHR30250">
    <property type="entry name" value="PST FAMILY PREDICTED COLANIC ACID TRANSPORTER"/>
    <property type="match status" value="1"/>
</dbReference>
<dbReference type="AlphaFoldDB" id="A0A1F5ZJR2"/>
<keyword evidence="2" id="KW-1003">Cell membrane</keyword>
<dbReference type="EMBL" id="MFJL01000044">
    <property type="protein sequence ID" value="OGG12564.1"/>
    <property type="molecule type" value="Genomic_DNA"/>
</dbReference>
<dbReference type="STRING" id="1798382.A3D77_04450"/>
<evidence type="ECO:0000256" key="5">
    <source>
        <dbReference type="ARBA" id="ARBA00023136"/>
    </source>
</evidence>
<dbReference type="InterPro" id="IPR002797">
    <property type="entry name" value="Polysacc_synth"/>
</dbReference>
<evidence type="ECO:0000256" key="6">
    <source>
        <dbReference type="SAM" id="Phobius"/>
    </source>
</evidence>
<feature type="transmembrane region" description="Helical" evidence="6">
    <location>
        <begin position="332"/>
        <end position="351"/>
    </location>
</feature>
<dbReference type="Proteomes" id="UP000176923">
    <property type="component" value="Unassembled WGS sequence"/>
</dbReference>
<evidence type="ECO:0000256" key="2">
    <source>
        <dbReference type="ARBA" id="ARBA00022475"/>
    </source>
</evidence>
<feature type="transmembrane region" description="Helical" evidence="6">
    <location>
        <begin position="192"/>
        <end position="213"/>
    </location>
</feature>
<organism evidence="7 8">
    <name type="scientific">Candidatus Gottesmanbacteria bacterium RIFCSPHIGHO2_02_FULL_39_11</name>
    <dbReference type="NCBI Taxonomy" id="1798382"/>
    <lineage>
        <taxon>Bacteria</taxon>
        <taxon>Candidatus Gottesmaniibacteriota</taxon>
    </lineage>
</organism>
<feature type="transmembrane region" description="Helical" evidence="6">
    <location>
        <begin position="304"/>
        <end position="325"/>
    </location>
</feature>
<feature type="transmembrane region" description="Helical" evidence="6">
    <location>
        <begin position="357"/>
        <end position="377"/>
    </location>
</feature>
<dbReference type="Pfam" id="PF01943">
    <property type="entry name" value="Polysacc_synt"/>
    <property type="match status" value="1"/>
</dbReference>
<gene>
    <name evidence="7" type="ORF">A3D77_04450</name>
</gene>
<comment type="subcellular location">
    <subcellularLocation>
        <location evidence="1">Cell membrane</location>
        <topology evidence="1">Multi-pass membrane protein</topology>
    </subcellularLocation>
</comment>
<feature type="transmembrane region" description="Helical" evidence="6">
    <location>
        <begin position="263"/>
        <end position="284"/>
    </location>
</feature>